<evidence type="ECO:0000313" key="2">
    <source>
        <dbReference type="Proteomes" id="UP000620124"/>
    </source>
</evidence>
<dbReference type="EMBL" id="JACAZI010000007">
    <property type="protein sequence ID" value="KAF7356321.1"/>
    <property type="molecule type" value="Genomic_DNA"/>
</dbReference>
<dbReference type="OrthoDB" id="2113294at2759"/>
<organism evidence="1 2">
    <name type="scientific">Mycena venus</name>
    <dbReference type="NCBI Taxonomy" id="2733690"/>
    <lineage>
        <taxon>Eukaryota</taxon>
        <taxon>Fungi</taxon>
        <taxon>Dikarya</taxon>
        <taxon>Basidiomycota</taxon>
        <taxon>Agaricomycotina</taxon>
        <taxon>Agaricomycetes</taxon>
        <taxon>Agaricomycetidae</taxon>
        <taxon>Agaricales</taxon>
        <taxon>Marasmiineae</taxon>
        <taxon>Mycenaceae</taxon>
        <taxon>Mycena</taxon>
    </lineage>
</organism>
<name>A0A8H7D261_9AGAR</name>
<proteinExistence type="predicted"/>
<evidence type="ECO:0000313" key="1">
    <source>
        <dbReference type="EMBL" id="KAF7356321.1"/>
    </source>
</evidence>
<reference evidence="1" key="1">
    <citation type="submission" date="2020-05" db="EMBL/GenBank/DDBJ databases">
        <title>Mycena genomes resolve the evolution of fungal bioluminescence.</title>
        <authorList>
            <person name="Tsai I.J."/>
        </authorList>
    </citation>
    <scope>NUCLEOTIDE SEQUENCE</scope>
    <source>
        <strain evidence="1">CCC161011</strain>
    </source>
</reference>
<protein>
    <submittedName>
        <fullName evidence="1">Uncharacterized protein</fullName>
    </submittedName>
</protein>
<accession>A0A8H7D261</accession>
<dbReference type="AlphaFoldDB" id="A0A8H7D261"/>
<gene>
    <name evidence="1" type="ORF">MVEN_00964400</name>
</gene>
<dbReference type="Proteomes" id="UP000620124">
    <property type="component" value="Unassembled WGS sequence"/>
</dbReference>
<keyword evidence="2" id="KW-1185">Reference proteome</keyword>
<comment type="caution">
    <text evidence="1">The sequence shown here is derived from an EMBL/GenBank/DDBJ whole genome shotgun (WGS) entry which is preliminary data.</text>
</comment>
<sequence length="436" mass="48317">MLYPASGILPNPLSSPPNVDIISNPDRYVATPPLARNTHFSAPNLDIQPEHNLTWITHNQNATRALFLCIERRDCAQNQTKVVLIPSFDYIIPLQGGYIGGEAIWALSTFQALRNMGYTVLFAANMEGAVHLYHIFGNLVKIVIASVDQASKCFRSTTCVRSAANPPGIPAWKIFSQHFWQNPANPLGAKWTLSPEPYRGGTTYLGYSIEGQCAKYPFIPHGQRKAQVYILAKFLKFFHPDSRTWKPEFFDAATNATGLSFVMAARDLPGAPKISPSDLPASLENLIDPSGRSGLKQAEFYDVLSRSVALVGVGNPMLSPTPYDALCLGVPFVNPVKRWDPKNPDDRTKWQTQHDQLRHLSAPYVYNVRVGDRDGFVNAIKDAAANPIQSHVLERMKMSSVEHRLGNIIEHDWKAEAAELLRAREGGSVQGATFLL</sequence>